<protein>
    <submittedName>
        <fullName evidence="8">GTP-binding protein</fullName>
    </submittedName>
</protein>
<reference evidence="8 10" key="1">
    <citation type="submission" date="2020-06" db="EMBL/GenBank/DDBJ databases">
        <title>Anoxygenic phototrophic Chloroflexota member uses a Type I reaction center.</title>
        <authorList>
            <person name="Tsuji J.M."/>
            <person name="Shaw N.A."/>
            <person name="Nagashima S."/>
            <person name="Venkiteswaran J."/>
            <person name="Schiff S.L."/>
            <person name="Hanada S."/>
            <person name="Tank M."/>
            <person name="Neufeld J.D."/>
        </authorList>
    </citation>
    <scope>NUCLEOTIDE SEQUENCE [LARGE SCALE GENOMIC DNA]</scope>
    <source>
        <strain evidence="8">L227-S17</strain>
    </source>
</reference>
<reference evidence="9" key="2">
    <citation type="journal article" date="2024" name="Nature">
        <title>Anoxygenic phototroph of the Chloroflexota uses a type I reaction centre.</title>
        <authorList>
            <person name="Tsuji J.M."/>
            <person name="Shaw N.A."/>
            <person name="Nagashima S."/>
            <person name="Venkiteswaran J.J."/>
            <person name="Schiff S.L."/>
            <person name="Watanabe T."/>
            <person name="Fukui M."/>
            <person name="Hanada S."/>
            <person name="Tank M."/>
            <person name="Neufeld J.D."/>
        </authorList>
    </citation>
    <scope>NUCLEOTIDE SEQUENCE</scope>
    <source>
        <strain evidence="9">L227-S17</strain>
    </source>
</reference>
<dbReference type="RefSeq" id="WP_341471751.1">
    <property type="nucleotide sequence ID" value="NZ_CP128400.1"/>
</dbReference>
<dbReference type="Proteomes" id="UP000521676">
    <property type="component" value="Unassembled WGS sequence"/>
</dbReference>
<dbReference type="InterPro" id="IPR027417">
    <property type="entry name" value="P-loop_NTPase"/>
</dbReference>
<dbReference type="InterPro" id="IPR011629">
    <property type="entry name" value="CobW-like_C"/>
</dbReference>
<dbReference type="AlphaFoldDB" id="A0A8T7M7B1"/>
<dbReference type="PANTHER" id="PTHR13748:SF62">
    <property type="entry name" value="COBW DOMAIN-CONTAINING PROTEIN"/>
    <property type="match status" value="1"/>
</dbReference>
<dbReference type="InterPro" id="IPR003495">
    <property type="entry name" value="CobW/HypB/UreG_nucleotide-bd"/>
</dbReference>
<dbReference type="EMBL" id="JACATZ010000003">
    <property type="protein sequence ID" value="NWJ47974.1"/>
    <property type="molecule type" value="Genomic_DNA"/>
</dbReference>
<evidence type="ECO:0000259" key="7">
    <source>
        <dbReference type="SMART" id="SM00833"/>
    </source>
</evidence>
<name>A0A8T7M7B1_9CHLR</name>
<dbReference type="PANTHER" id="PTHR13748">
    <property type="entry name" value="COBW-RELATED"/>
    <property type="match status" value="1"/>
</dbReference>
<feature type="region of interest" description="Disordered" evidence="6">
    <location>
        <begin position="216"/>
        <end position="236"/>
    </location>
</feature>
<accession>A0A8T7M7B1</accession>
<keyword evidence="11" id="KW-1185">Reference proteome</keyword>
<dbReference type="Pfam" id="PF07683">
    <property type="entry name" value="CobW_C"/>
    <property type="match status" value="1"/>
</dbReference>
<feature type="domain" description="CobW C-terminal" evidence="7">
    <location>
        <begin position="243"/>
        <end position="330"/>
    </location>
</feature>
<sequence length="332" mass="36694">MIDSPVKETKLNRKPAYVLVGFLGSGKTTLLGKLIGWCLENGMTPGLIVNEFGAVSIDGEMMRQEGMMLSELSNGCICCTAEGDLIPALIQMSIHPKVDLIILEASGLADPADMLDELTDPALWEAVEVGGIISVVDALRFDDLAEKTRLAQRQVEYADVLVMNKCDLVTEADALTLKEQLIGFNPKAQIFPAQQGLPEAGIEALLDLARSVGAGNAAKKEHTHHQHDHSHNHHGEADAHMSLHTLDFDMDLRLNKDAFEQFLKNLPSNVYRAKGFLWVEGDERPHVFQQMPGYVRVLPFQRHRPSLMRGVFIGQNLDKAWILEQIEACIVA</sequence>
<proteinExistence type="inferred from homology"/>
<dbReference type="EMBL" id="CP128400">
    <property type="protein sequence ID" value="WJW69879.1"/>
    <property type="molecule type" value="Genomic_DNA"/>
</dbReference>
<dbReference type="Pfam" id="PF02492">
    <property type="entry name" value="cobW"/>
    <property type="match status" value="1"/>
</dbReference>
<evidence type="ECO:0000313" key="10">
    <source>
        <dbReference type="Proteomes" id="UP000521676"/>
    </source>
</evidence>
<organism evidence="8 10">
    <name type="scientific">Candidatus Chlorohelix allophototropha</name>
    <dbReference type="NCBI Taxonomy" id="3003348"/>
    <lineage>
        <taxon>Bacteria</taxon>
        <taxon>Bacillati</taxon>
        <taxon>Chloroflexota</taxon>
        <taxon>Chloroflexia</taxon>
        <taxon>Candidatus Chloroheliales</taxon>
        <taxon>Candidatus Chloroheliaceae</taxon>
        <taxon>Candidatus Chlorohelix</taxon>
    </lineage>
</organism>
<keyword evidence="1" id="KW-0547">Nucleotide-binding</keyword>
<evidence type="ECO:0000256" key="6">
    <source>
        <dbReference type="SAM" id="MobiDB-lite"/>
    </source>
</evidence>
<evidence type="ECO:0000256" key="4">
    <source>
        <dbReference type="ARBA" id="ARBA00034320"/>
    </source>
</evidence>
<dbReference type="InterPro" id="IPR036627">
    <property type="entry name" value="CobW-likC_sf"/>
</dbReference>
<dbReference type="SUPFAM" id="SSF52540">
    <property type="entry name" value="P-loop containing nucleoside triphosphate hydrolases"/>
    <property type="match status" value="1"/>
</dbReference>
<keyword evidence="3" id="KW-0143">Chaperone</keyword>
<gene>
    <name evidence="8" type="ORF">HXX08_19135</name>
    <name evidence="9" type="ORF">OZ401_003509</name>
</gene>
<dbReference type="Gene3D" id="3.30.1220.10">
    <property type="entry name" value="CobW-like, C-terminal domain"/>
    <property type="match status" value="1"/>
</dbReference>
<dbReference type="GO" id="GO:0000166">
    <property type="term" value="F:nucleotide binding"/>
    <property type="evidence" value="ECO:0007669"/>
    <property type="project" value="UniProtKB-KW"/>
</dbReference>
<dbReference type="SMART" id="SM00833">
    <property type="entry name" value="CobW_C"/>
    <property type="match status" value="1"/>
</dbReference>
<evidence type="ECO:0000256" key="2">
    <source>
        <dbReference type="ARBA" id="ARBA00022801"/>
    </source>
</evidence>
<evidence type="ECO:0000256" key="3">
    <source>
        <dbReference type="ARBA" id="ARBA00023186"/>
    </source>
</evidence>
<comment type="similarity">
    <text evidence="4">Belongs to the SIMIBI class G3E GTPase family. ZNG1 subfamily.</text>
</comment>
<dbReference type="GO" id="GO:0005737">
    <property type="term" value="C:cytoplasm"/>
    <property type="evidence" value="ECO:0007669"/>
    <property type="project" value="TreeGrafter"/>
</dbReference>
<evidence type="ECO:0000313" key="8">
    <source>
        <dbReference type="EMBL" id="NWJ47974.1"/>
    </source>
</evidence>
<dbReference type="CDD" id="cd03112">
    <property type="entry name" value="CobW-like"/>
    <property type="match status" value="1"/>
</dbReference>
<evidence type="ECO:0000256" key="5">
    <source>
        <dbReference type="ARBA" id="ARBA00049117"/>
    </source>
</evidence>
<dbReference type="InterPro" id="IPR051316">
    <property type="entry name" value="Zinc-reg_GTPase_activator"/>
</dbReference>
<comment type="catalytic activity">
    <reaction evidence="5">
        <text>GTP + H2O = GDP + phosphate + H(+)</text>
        <dbReference type="Rhea" id="RHEA:19669"/>
        <dbReference type="ChEBI" id="CHEBI:15377"/>
        <dbReference type="ChEBI" id="CHEBI:15378"/>
        <dbReference type="ChEBI" id="CHEBI:37565"/>
        <dbReference type="ChEBI" id="CHEBI:43474"/>
        <dbReference type="ChEBI" id="CHEBI:58189"/>
    </reaction>
    <physiologicalReaction direction="left-to-right" evidence="5">
        <dbReference type="Rhea" id="RHEA:19670"/>
    </physiologicalReaction>
</comment>
<keyword evidence="2" id="KW-0378">Hydrolase</keyword>
<dbReference type="SUPFAM" id="SSF90002">
    <property type="entry name" value="Hypothetical protein YjiA, C-terminal domain"/>
    <property type="match status" value="1"/>
</dbReference>
<dbReference type="Proteomes" id="UP001431572">
    <property type="component" value="Chromosome 2"/>
</dbReference>
<evidence type="ECO:0000313" key="9">
    <source>
        <dbReference type="EMBL" id="WJW69879.1"/>
    </source>
</evidence>
<dbReference type="GO" id="GO:0016787">
    <property type="term" value="F:hydrolase activity"/>
    <property type="evidence" value="ECO:0007669"/>
    <property type="project" value="UniProtKB-KW"/>
</dbReference>
<evidence type="ECO:0000256" key="1">
    <source>
        <dbReference type="ARBA" id="ARBA00022741"/>
    </source>
</evidence>
<feature type="compositionally biased region" description="Basic residues" evidence="6">
    <location>
        <begin position="221"/>
        <end position="232"/>
    </location>
</feature>
<dbReference type="Gene3D" id="3.40.50.300">
    <property type="entry name" value="P-loop containing nucleotide triphosphate hydrolases"/>
    <property type="match status" value="1"/>
</dbReference>
<evidence type="ECO:0000313" key="11">
    <source>
        <dbReference type="Proteomes" id="UP001431572"/>
    </source>
</evidence>